<protein>
    <submittedName>
        <fullName evidence="3">Endonuclease I</fullName>
    </submittedName>
</protein>
<dbReference type="STRING" id="1300348.I602_825"/>
<comment type="caution">
    <text evidence="3">The sequence shown here is derived from an EMBL/GenBank/DDBJ whole genome shotgun (WGS) entry which is preliminary data.</text>
</comment>
<dbReference type="EMBL" id="LGBR01000001">
    <property type="protein sequence ID" value="KOY51265.1"/>
    <property type="molecule type" value="Genomic_DNA"/>
</dbReference>
<gene>
    <name evidence="3" type="ORF">I602_825</name>
</gene>
<evidence type="ECO:0000313" key="4">
    <source>
        <dbReference type="Proteomes" id="UP000037716"/>
    </source>
</evidence>
<dbReference type="AlphaFoldDB" id="A0A0M9CG67"/>
<accession>A0A0M9CG67</accession>
<evidence type="ECO:0000256" key="1">
    <source>
        <dbReference type="ARBA" id="ARBA00022729"/>
    </source>
</evidence>
<sequence length="649" mass="67084">MYVDGTIDFTGWSVIRQSNGGGFSPGSTTIDISSLGSVTDGFVYLTNNSSTLDTEFGITANVIVSSSINGNGDDGWQVNDASDAIIDRLGVDGEDASNTAWDHVDSYLYRKDGVAPNAGSFDTNNWLYGGINLLDNKGLCNSDVALSTLVPLGSYSTTASTTPTIIVGSAVAGLDYFEANGPSAEKEMTISGDNLTADITVTAPTNFEVSLTSGASFASSVTLSQISGSVSSTTVYVRLASGLSANTYSGDVTASSAGATDKTIAVSGEVSPADPQFSFTAFLDQFNYIEGNGPSAEQDFTVEGLFLSSDLIVSAPAEFEVSLTSGSGFSAAVSITPSSGTVATTTVYVRLKAGLSEANYTGDITLSSTNVTDNTIAVEGKVFGPITNSIVITGVYDGSLSGGTPKGVELYVLKNVADLSVYGISSVSNGGGSTAGNVEFPLTAGAASAGTFIYISTEDTNFNTFFGMMPDYTTGTVGINGDDSIELYENGQIIDVFGDVDQDGTGLDWDYLDGWAYRKSNTGPEGTTFTTTNWTYSGVDGLEGGTNNATANTPFPIGTYANSTASVRNNSIDGFALYPNPVTNNNLTITSNSAEVKNVSIFNVLGKNVLSTSVSGNRAEINTALLSSGIYIIKVQEGLNTATSKLVIK</sequence>
<evidence type="ECO:0000313" key="3">
    <source>
        <dbReference type="EMBL" id="KOY51265.1"/>
    </source>
</evidence>
<proteinExistence type="predicted"/>
<evidence type="ECO:0000259" key="2">
    <source>
        <dbReference type="Pfam" id="PF18962"/>
    </source>
</evidence>
<keyword evidence="3" id="KW-0255">Endonuclease</keyword>
<dbReference type="Proteomes" id="UP000037716">
    <property type="component" value="Unassembled WGS sequence"/>
</dbReference>
<name>A0A0M9CG67_9FLAO</name>
<dbReference type="Pfam" id="PF18962">
    <property type="entry name" value="Por_Secre_tail"/>
    <property type="match status" value="1"/>
</dbReference>
<dbReference type="NCBIfam" id="TIGR04183">
    <property type="entry name" value="Por_Secre_tail"/>
    <property type="match status" value="1"/>
</dbReference>
<dbReference type="InterPro" id="IPR026444">
    <property type="entry name" value="Secre_tail"/>
</dbReference>
<keyword evidence="3" id="KW-0540">Nuclease</keyword>
<dbReference type="PATRIC" id="fig|1300348.6.peg.824"/>
<reference evidence="3 4" key="1">
    <citation type="submission" date="2015-07" db="EMBL/GenBank/DDBJ databases">
        <title>Genome of Polaribacter dokdonenesis DSW-5, isolated from seawater off Dokdo in Korea.</title>
        <authorList>
            <person name="Yoon K."/>
            <person name="Song J.Y."/>
            <person name="Kim J.F."/>
        </authorList>
    </citation>
    <scope>NUCLEOTIDE SEQUENCE [LARGE SCALE GENOMIC DNA]</scope>
    <source>
        <strain evidence="3 4">DSW-5</strain>
    </source>
</reference>
<keyword evidence="3" id="KW-0378">Hydrolase</keyword>
<organism evidence="3 4">
    <name type="scientific">Polaribacter dokdonensis DSW-5</name>
    <dbReference type="NCBI Taxonomy" id="1300348"/>
    <lineage>
        <taxon>Bacteria</taxon>
        <taxon>Pseudomonadati</taxon>
        <taxon>Bacteroidota</taxon>
        <taxon>Flavobacteriia</taxon>
        <taxon>Flavobacteriales</taxon>
        <taxon>Flavobacteriaceae</taxon>
    </lineage>
</organism>
<dbReference type="GO" id="GO:0004519">
    <property type="term" value="F:endonuclease activity"/>
    <property type="evidence" value="ECO:0007669"/>
    <property type="project" value="UniProtKB-KW"/>
</dbReference>
<keyword evidence="1" id="KW-0732">Signal</keyword>
<feature type="domain" description="Secretion system C-terminal sorting" evidence="2">
    <location>
        <begin position="577"/>
        <end position="648"/>
    </location>
</feature>